<evidence type="ECO:0000256" key="4">
    <source>
        <dbReference type="ARBA" id="ARBA00023110"/>
    </source>
</evidence>
<keyword evidence="5 6" id="KW-0413">Isomerase</keyword>
<dbReference type="EMBL" id="CP000393">
    <property type="protein sequence ID" value="ABG52644.1"/>
    <property type="molecule type" value="Genomic_DNA"/>
</dbReference>
<proteinExistence type="predicted"/>
<evidence type="ECO:0000256" key="5">
    <source>
        <dbReference type="ARBA" id="ARBA00023235"/>
    </source>
</evidence>
<evidence type="ECO:0000259" key="7">
    <source>
        <dbReference type="PROSITE" id="PS50198"/>
    </source>
</evidence>
<reference evidence="8" key="1">
    <citation type="submission" date="2006-06" db="EMBL/GenBank/DDBJ databases">
        <title>Complete sequence of Trichodesmium erythraeum IMS101.</title>
        <authorList>
            <consortium name="US DOE Joint Genome Institute"/>
            <person name="Copeland A."/>
            <person name="Lucas S."/>
            <person name="Lapidus A."/>
            <person name="Barry K."/>
            <person name="Detter J.C."/>
            <person name="Glavina del Rio T."/>
            <person name="Hammon N."/>
            <person name="Israni S."/>
            <person name="Dalin E."/>
            <person name="Tice H."/>
            <person name="Pitluck S."/>
            <person name="Kiss H."/>
            <person name="Munk A.C."/>
            <person name="Brettin T."/>
            <person name="Bruce D."/>
            <person name="Han C."/>
            <person name="Tapia R."/>
            <person name="Gilna P."/>
            <person name="Schmutz J."/>
            <person name="Larimer F."/>
            <person name="Land M."/>
            <person name="Hauser L."/>
            <person name="Kyrpides N."/>
            <person name="Kim E."/>
            <person name="Richardson P."/>
        </authorList>
    </citation>
    <scope>NUCLEOTIDE SEQUENCE [LARGE SCALE GENOMIC DNA]</scope>
    <source>
        <strain evidence="8">IMS101</strain>
    </source>
</reference>
<evidence type="ECO:0000256" key="1">
    <source>
        <dbReference type="ARBA" id="ARBA00000971"/>
    </source>
</evidence>
<dbReference type="EC" id="5.2.1.8" evidence="2"/>
<dbReference type="InterPro" id="IPR000297">
    <property type="entry name" value="PPIase_PpiC"/>
</dbReference>
<dbReference type="Gene3D" id="3.10.50.40">
    <property type="match status" value="1"/>
</dbReference>
<dbReference type="InterPro" id="IPR050245">
    <property type="entry name" value="PrsA_foldase"/>
</dbReference>
<evidence type="ECO:0000256" key="2">
    <source>
        <dbReference type="ARBA" id="ARBA00013194"/>
    </source>
</evidence>
<dbReference type="KEGG" id="ter:Tery_3559"/>
<evidence type="ECO:0000256" key="3">
    <source>
        <dbReference type="ARBA" id="ARBA00022729"/>
    </source>
</evidence>
<keyword evidence="4 6" id="KW-0697">Rotamase</keyword>
<dbReference type="PROSITE" id="PS50198">
    <property type="entry name" value="PPIC_PPIASE_2"/>
    <property type="match status" value="1"/>
</dbReference>
<dbReference type="STRING" id="203124.Tery_3559"/>
<gene>
    <name evidence="8" type="ordered locus">Tery_3559</name>
</gene>
<dbReference type="SUPFAM" id="SSF109998">
    <property type="entry name" value="Triger factor/SurA peptide-binding domain-like"/>
    <property type="match status" value="1"/>
</dbReference>
<dbReference type="OrthoDB" id="453765at2"/>
<dbReference type="RefSeq" id="WP_011612981.1">
    <property type="nucleotide sequence ID" value="NC_008312.1"/>
</dbReference>
<dbReference type="eggNOG" id="COG0760">
    <property type="taxonomic scope" value="Bacteria"/>
</dbReference>
<dbReference type="HOGENOM" id="CLU_082394_1_0_3"/>
<keyword evidence="3" id="KW-0732">Signal</keyword>
<dbReference type="InterPro" id="IPR027304">
    <property type="entry name" value="Trigger_fact/SurA_dom_sf"/>
</dbReference>
<dbReference type="AlphaFoldDB" id="Q10YN0"/>
<dbReference type="GO" id="GO:0003755">
    <property type="term" value="F:peptidyl-prolyl cis-trans isomerase activity"/>
    <property type="evidence" value="ECO:0007669"/>
    <property type="project" value="UniProtKB-KW"/>
</dbReference>
<dbReference type="PANTHER" id="PTHR47245">
    <property type="entry name" value="PEPTIDYLPROLYL ISOMERASE"/>
    <property type="match status" value="1"/>
</dbReference>
<protein>
    <recommendedName>
        <fullName evidence="2">peptidylprolyl isomerase</fullName>
        <ecNumber evidence="2">5.2.1.8</ecNumber>
    </recommendedName>
</protein>
<dbReference type="InterPro" id="IPR046357">
    <property type="entry name" value="PPIase_dom_sf"/>
</dbReference>
<accession>Q10YN0</accession>
<feature type="domain" description="PpiC" evidence="7">
    <location>
        <begin position="125"/>
        <end position="215"/>
    </location>
</feature>
<dbReference type="SUPFAM" id="SSF54534">
    <property type="entry name" value="FKBP-like"/>
    <property type="match status" value="1"/>
</dbReference>
<evidence type="ECO:0000256" key="6">
    <source>
        <dbReference type="PROSITE-ProRule" id="PRU00278"/>
    </source>
</evidence>
<dbReference type="PANTHER" id="PTHR47245:SF1">
    <property type="entry name" value="FOLDASE PROTEIN PRSA"/>
    <property type="match status" value="1"/>
</dbReference>
<organism evidence="8">
    <name type="scientific">Trichodesmium erythraeum (strain IMS101)</name>
    <dbReference type="NCBI Taxonomy" id="203124"/>
    <lineage>
        <taxon>Bacteria</taxon>
        <taxon>Bacillati</taxon>
        <taxon>Cyanobacteriota</taxon>
        <taxon>Cyanophyceae</taxon>
        <taxon>Oscillatoriophycideae</taxon>
        <taxon>Oscillatoriales</taxon>
        <taxon>Microcoleaceae</taxon>
        <taxon>Trichodesmium</taxon>
    </lineage>
</organism>
<comment type="catalytic activity">
    <reaction evidence="1">
        <text>[protein]-peptidylproline (omega=180) = [protein]-peptidylproline (omega=0)</text>
        <dbReference type="Rhea" id="RHEA:16237"/>
        <dbReference type="Rhea" id="RHEA-COMP:10747"/>
        <dbReference type="Rhea" id="RHEA-COMP:10748"/>
        <dbReference type="ChEBI" id="CHEBI:83833"/>
        <dbReference type="ChEBI" id="CHEBI:83834"/>
        <dbReference type="EC" id="5.2.1.8"/>
    </reaction>
</comment>
<name>Q10YN0_TRIEI</name>
<dbReference type="Pfam" id="PF00639">
    <property type="entry name" value="Rotamase"/>
    <property type="match status" value="1"/>
</dbReference>
<sequence length="254" mass="29294">MESQALLTVGEEEVSWGQSLKYLQASGKLQSFVTEIVAQYVIEKELQSRKDIDVDQAIIQQAIIDFRLQRKLEDQEKFQEWLKQNGINYNALESQIVNSFRLKQLKDSITSERIEEYFNQRKAGLDSVILSRIVVQDKELVDALYRKIVEDGAKFEDLAKEYSVTNDKNFNGIMGVVSLASLPEDLRDTINSANSGDILGPFKTNQFWSIFRLEQLQGASLDNPEIKKKLNSELFERWITEQLQNKKITLHVNE</sequence>
<evidence type="ECO:0000313" key="8">
    <source>
        <dbReference type="EMBL" id="ABG52644.1"/>
    </source>
</evidence>